<keyword evidence="8" id="KW-0677">Repeat</keyword>
<dbReference type="AlphaFoldDB" id="A0AAW9RYZ4"/>
<sequence>MPHNHRATEPRRFRSVLMAGTAALAIAGGAAGTGLLTPDNASAENVSAKVQAPAVNPFDFADLVEQVSPAVVSVEVEGHSADMVRGGPSMPDFRSMPEFKDLPDNSPFRKFFRDFEDQFGDRGPSRGPQSRPTMGQGSGFIISGDGYVVTNNHVSDEADKITVRMTNGKEYDAKLIGSDSKTDLALLKIEADEDLPYVEFASDDARVGQWVVAVGNPFGLRGTVTAGIVSADGRDIGSGPYDDFIQIDAPVNRGNSGGPTFNIEGKVIGVNTAIFSPSGGNVGIAFAIPADIAQSVISELKETGTVSRGWLGVQIQPVNEDIAESLGLDKPSGAIIASILDSGPARNSDIKAGDVILSVNGKTVEDARDLARKIGDLDPKDDAKLEIWRDGDIENVTIVLGAQPSENQQVAMAPAEEMPGADVRNEQLGLVFAPAGDDSGGVRITEVDPDGEGARKGLSEGDVIVEAGGQDIKNPDDLSKAVARAEEKGRKAVLLKVKSGDNERFVALSLPKA</sequence>
<evidence type="ECO:0000256" key="3">
    <source>
        <dbReference type="ARBA" id="ARBA00010541"/>
    </source>
</evidence>
<dbReference type="PANTHER" id="PTHR22939:SF130">
    <property type="entry name" value="PERIPLASMIC SERINE ENDOPROTEASE DEGP-LIKE-RELATED"/>
    <property type="match status" value="1"/>
</dbReference>
<feature type="domain" description="PDZ" evidence="16">
    <location>
        <begin position="307"/>
        <end position="376"/>
    </location>
</feature>
<comment type="subcellular location">
    <subcellularLocation>
        <location evidence="2">Periplasm</location>
    </subcellularLocation>
</comment>
<dbReference type="FunFam" id="2.40.10.120:FF:000007">
    <property type="entry name" value="Periplasmic serine endoprotease DegP-like"/>
    <property type="match status" value="1"/>
</dbReference>
<dbReference type="PRINTS" id="PR00834">
    <property type="entry name" value="PROTEASES2C"/>
</dbReference>
<dbReference type="EMBL" id="JAZHOF010000006">
    <property type="protein sequence ID" value="MEJ8573093.1"/>
    <property type="molecule type" value="Genomic_DNA"/>
</dbReference>
<dbReference type="Gene3D" id="2.40.10.120">
    <property type="match status" value="1"/>
</dbReference>
<evidence type="ECO:0000256" key="1">
    <source>
        <dbReference type="ARBA" id="ARBA00001772"/>
    </source>
</evidence>
<dbReference type="Pfam" id="PF13365">
    <property type="entry name" value="Trypsin_2"/>
    <property type="match status" value="1"/>
</dbReference>
<evidence type="ECO:0000256" key="10">
    <source>
        <dbReference type="ARBA" id="ARBA00022801"/>
    </source>
</evidence>
<evidence type="ECO:0000256" key="11">
    <source>
        <dbReference type="ARBA" id="ARBA00022825"/>
    </source>
</evidence>
<evidence type="ECO:0000313" key="18">
    <source>
        <dbReference type="Proteomes" id="UP001378188"/>
    </source>
</evidence>
<evidence type="ECO:0000256" key="15">
    <source>
        <dbReference type="PIRSR" id="PIRSR611782-2"/>
    </source>
</evidence>
<dbReference type="InterPro" id="IPR001940">
    <property type="entry name" value="Peptidase_S1C"/>
</dbReference>
<evidence type="ECO:0000256" key="9">
    <source>
        <dbReference type="ARBA" id="ARBA00022764"/>
    </source>
</evidence>
<dbReference type="GO" id="GO:0042597">
    <property type="term" value="C:periplasmic space"/>
    <property type="evidence" value="ECO:0007669"/>
    <property type="project" value="UniProtKB-SubCell"/>
</dbReference>
<dbReference type="NCBIfam" id="TIGR02037">
    <property type="entry name" value="degP_htrA_DO"/>
    <property type="match status" value="1"/>
</dbReference>
<dbReference type="SUPFAM" id="SSF50494">
    <property type="entry name" value="Trypsin-like serine proteases"/>
    <property type="match status" value="1"/>
</dbReference>
<evidence type="ECO:0000256" key="7">
    <source>
        <dbReference type="ARBA" id="ARBA00022729"/>
    </source>
</evidence>
<feature type="active site" description="Charge relay system" evidence="14">
    <location>
        <position position="153"/>
    </location>
</feature>
<dbReference type="InterPro" id="IPR009003">
    <property type="entry name" value="Peptidase_S1_PA"/>
</dbReference>
<dbReference type="EC" id="3.4.21.107" evidence="4"/>
<evidence type="ECO:0000259" key="16">
    <source>
        <dbReference type="PROSITE" id="PS50106"/>
    </source>
</evidence>
<dbReference type="InterPro" id="IPR036034">
    <property type="entry name" value="PDZ_sf"/>
</dbReference>
<dbReference type="CDD" id="cd10839">
    <property type="entry name" value="cpPDZ1_DegP-like"/>
    <property type="match status" value="1"/>
</dbReference>
<keyword evidence="11" id="KW-0720">Serine protease</keyword>
<feature type="binding site" evidence="15">
    <location>
        <position position="183"/>
    </location>
    <ligand>
        <name>substrate</name>
    </ligand>
</feature>
<evidence type="ECO:0000313" key="17">
    <source>
        <dbReference type="EMBL" id="MEJ8573093.1"/>
    </source>
</evidence>
<feature type="binding site" evidence="15">
    <location>
        <begin position="254"/>
        <end position="256"/>
    </location>
    <ligand>
        <name>substrate</name>
    </ligand>
</feature>
<dbReference type="Proteomes" id="UP001378188">
    <property type="component" value="Unassembled WGS sequence"/>
</dbReference>
<evidence type="ECO:0000256" key="12">
    <source>
        <dbReference type="ARBA" id="ARBA00023016"/>
    </source>
</evidence>
<name>A0AAW9RYZ4_9HYPH</name>
<feature type="binding site" evidence="15">
    <location>
        <position position="77"/>
    </location>
    <ligand>
        <name>substrate</name>
    </ligand>
</feature>
<feature type="binding site" evidence="15">
    <location>
        <position position="153"/>
    </location>
    <ligand>
        <name>substrate</name>
    </ligand>
</feature>
<evidence type="ECO:0000256" key="14">
    <source>
        <dbReference type="PIRSR" id="PIRSR611782-1"/>
    </source>
</evidence>
<keyword evidence="12" id="KW-0346">Stress response</keyword>
<dbReference type="Pfam" id="PF00595">
    <property type="entry name" value="PDZ"/>
    <property type="match status" value="1"/>
</dbReference>
<keyword evidence="7" id="KW-0732">Signal</keyword>
<gene>
    <name evidence="17" type="ORF">V3328_16495</name>
</gene>
<evidence type="ECO:0000256" key="8">
    <source>
        <dbReference type="ARBA" id="ARBA00022737"/>
    </source>
</evidence>
<comment type="caution">
    <text evidence="17">The sequence shown here is derived from an EMBL/GenBank/DDBJ whole genome shotgun (WGS) entry which is preliminary data.</text>
</comment>
<dbReference type="Gene3D" id="2.30.42.10">
    <property type="match status" value="2"/>
</dbReference>
<accession>A0AAW9RYZ4</accession>
<evidence type="ECO:0000256" key="5">
    <source>
        <dbReference type="ARBA" id="ARBA00013958"/>
    </source>
</evidence>
<dbReference type="InterPro" id="IPR011782">
    <property type="entry name" value="Pept_S1C_Do"/>
</dbReference>
<dbReference type="GO" id="GO:0006508">
    <property type="term" value="P:proteolysis"/>
    <property type="evidence" value="ECO:0007669"/>
    <property type="project" value="UniProtKB-KW"/>
</dbReference>
<dbReference type="RefSeq" id="WP_340330783.1">
    <property type="nucleotide sequence ID" value="NZ_JAZHOF010000006.1"/>
</dbReference>
<comment type="catalytic activity">
    <reaction evidence="1">
        <text>Acts on substrates that are at least partially unfolded. The cleavage site P1 residue is normally between a pair of hydrophobic residues, such as Val-|-Val.</text>
        <dbReference type="EC" id="3.4.21.107"/>
    </reaction>
</comment>
<dbReference type="InterPro" id="IPR001478">
    <property type="entry name" value="PDZ"/>
</dbReference>
<dbReference type="SMART" id="SM00228">
    <property type="entry name" value="PDZ"/>
    <property type="match status" value="2"/>
</dbReference>
<dbReference type="SUPFAM" id="SSF50156">
    <property type="entry name" value="PDZ domain-like"/>
    <property type="match status" value="2"/>
</dbReference>
<evidence type="ECO:0000256" key="13">
    <source>
        <dbReference type="ARBA" id="ARBA00032850"/>
    </source>
</evidence>
<comment type="similarity">
    <text evidence="3">Belongs to the peptidase S1C family.</text>
</comment>
<keyword evidence="6" id="KW-0645">Protease</keyword>
<reference evidence="17 18" key="1">
    <citation type="submission" date="2024-02" db="EMBL/GenBank/DDBJ databases">
        <title>Genome analysis and characterization of Microbaculum marinisediminis sp. nov., isolated from marine sediment.</title>
        <authorList>
            <person name="Du Z.-J."/>
            <person name="Ye Y.-Q."/>
            <person name="Zhang Z.-R."/>
            <person name="Yuan S.-M."/>
            <person name="Zhang X.-Y."/>
        </authorList>
    </citation>
    <scope>NUCLEOTIDE SEQUENCE [LARGE SCALE GENOMIC DNA]</scope>
    <source>
        <strain evidence="17 18">SDUM1044001</strain>
    </source>
</reference>
<evidence type="ECO:0000256" key="4">
    <source>
        <dbReference type="ARBA" id="ARBA00013035"/>
    </source>
</evidence>
<keyword evidence="10" id="KW-0378">Hydrolase</keyword>
<feature type="domain" description="PDZ" evidence="16">
    <location>
        <begin position="409"/>
        <end position="474"/>
    </location>
</feature>
<feature type="active site" description="Charge relay system" evidence="14">
    <location>
        <position position="183"/>
    </location>
</feature>
<keyword evidence="9" id="KW-0574">Periplasm</keyword>
<dbReference type="Pfam" id="PF13180">
    <property type="entry name" value="PDZ_2"/>
    <property type="match status" value="1"/>
</dbReference>
<dbReference type="PANTHER" id="PTHR22939">
    <property type="entry name" value="SERINE PROTEASE FAMILY S1C HTRA-RELATED"/>
    <property type="match status" value="1"/>
</dbReference>
<dbReference type="GO" id="GO:0004252">
    <property type="term" value="F:serine-type endopeptidase activity"/>
    <property type="evidence" value="ECO:0007669"/>
    <property type="project" value="InterPro"/>
</dbReference>
<feature type="active site" description="Charge relay system" evidence="14">
    <location>
        <position position="256"/>
    </location>
</feature>
<evidence type="ECO:0000256" key="2">
    <source>
        <dbReference type="ARBA" id="ARBA00004418"/>
    </source>
</evidence>
<organism evidence="17 18">
    <name type="scientific">Microbaculum marinum</name>
    <dbReference type="NCBI Taxonomy" id="1764581"/>
    <lineage>
        <taxon>Bacteria</taxon>
        <taxon>Pseudomonadati</taxon>
        <taxon>Pseudomonadota</taxon>
        <taxon>Alphaproteobacteria</taxon>
        <taxon>Hyphomicrobiales</taxon>
        <taxon>Tepidamorphaceae</taxon>
        <taxon>Microbaculum</taxon>
    </lineage>
</organism>
<dbReference type="PROSITE" id="PS50106">
    <property type="entry name" value="PDZ"/>
    <property type="match status" value="2"/>
</dbReference>
<proteinExistence type="inferred from homology"/>
<protein>
    <recommendedName>
        <fullName evidence="5">Probable periplasmic serine endoprotease DegP-like</fullName>
        <ecNumber evidence="4">3.4.21.107</ecNumber>
    </recommendedName>
    <alternativeName>
        <fullName evidence="13">Protease Do</fullName>
    </alternativeName>
</protein>
<evidence type="ECO:0000256" key="6">
    <source>
        <dbReference type="ARBA" id="ARBA00022670"/>
    </source>
</evidence>
<keyword evidence="18" id="KW-1185">Reference proteome</keyword>